<reference evidence="1 2" key="1">
    <citation type="journal article" date="2019" name="Int. J. Syst. Evol. Microbiol.">
        <title>The Global Catalogue of Microorganisms (GCM) 10K type strain sequencing project: providing services to taxonomists for standard genome sequencing and annotation.</title>
        <authorList>
            <consortium name="The Broad Institute Genomics Platform"/>
            <consortium name="The Broad Institute Genome Sequencing Center for Infectious Disease"/>
            <person name="Wu L."/>
            <person name="Ma J."/>
        </authorList>
    </citation>
    <scope>NUCLEOTIDE SEQUENCE [LARGE SCALE GENOMIC DNA]</scope>
    <source>
        <strain evidence="1 2">JCM 3272</strain>
    </source>
</reference>
<evidence type="ECO:0000313" key="1">
    <source>
        <dbReference type="EMBL" id="GAA2357606.1"/>
    </source>
</evidence>
<dbReference type="Proteomes" id="UP001501444">
    <property type="component" value="Unassembled WGS sequence"/>
</dbReference>
<dbReference type="EMBL" id="BAAARV010000040">
    <property type="protein sequence ID" value="GAA2357606.1"/>
    <property type="molecule type" value="Genomic_DNA"/>
</dbReference>
<comment type="caution">
    <text evidence="1">The sequence shown here is derived from an EMBL/GenBank/DDBJ whole genome shotgun (WGS) entry which is preliminary data.</text>
</comment>
<evidence type="ECO:0000313" key="2">
    <source>
        <dbReference type="Proteomes" id="UP001501444"/>
    </source>
</evidence>
<keyword evidence="2" id="KW-1185">Reference proteome</keyword>
<accession>A0ABN3GRG9</accession>
<protein>
    <submittedName>
        <fullName evidence="1">Uncharacterized protein</fullName>
    </submittedName>
</protein>
<name>A0ABN3GRG9_9ACTN</name>
<sequence length="80" mass="8551">MSGPATRGELPLDAVTRRRRSGGSGLVAGGGGAADLLGLLPRQDSHPLEEVEQQALRFAWLVTLAIHALRRRVLIEGARE</sequence>
<gene>
    <name evidence="1" type="ORF">GCM10010170_050990</name>
</gene>
<proteinExistence type="predicted"/>
<organism evidence="1 2">
    <name type="scientific">Dactylosporangium salmoneum</name>
    <dbReference type="NCBI Taxonomy" id="53361"/>
    <lineage>
        <taxon>Bacteria</taxon>
        <taxon>Bacillati</taxon>
        <taxon>Actinomycetota</taxon>
        <taxon>Actinomycetes</taxon>
        <taxon>Micromonosporales</taxon>
        <taxon>Micromonosporaceae</taxon>
        <taxon>Dactylosporangium</taxon>
    </lineage>
</organism>